<sequence>MLHFSSPDELLQHVDSLSHHRRCATLVEFGRCSITATEQESSALQSIITSLGAPSQGYYHHLLAAFALRGAFAETRRVGRAMPAALLATASSLLEDSSLKVSQLLMTPMCILAPNGDRQTAAMTIKFLQRARFPQFKCLVKRLVRAKRTQSLLQLYQAHTVTDPAKMQLLLGSLSLEELEKLPKEEQYALDTESLRLLCRYHPQRVTQYLTARVQEQVNLSKAVDAALQELIQKALVFLATHGASKDGLSLFTATAHLLSLERCTVHTMLEHYYLSVFPVEIGRYLLDGEGREMVAAFSYPLNCTMPRRAWRRLERHTDLLLRLLDRGILCTVTICLPSMLPGARRAYFARGCRELEDTRGVLEVRWIACMPSAAERRAFAHRFYNHAKLQDFPDERIDYLSLLPFPEAMRIGEAYVTSNDAEIRCQMIRAGLASLQYYPEHLPAALEFCAKRPKEQDPWRRAMLEAWAALPLGFWRRTVTHIADGPLQNMLTQLIQATYSARDVSDQTLQGLEKLLCRLVGPQTNFAVSQLVTLIRKRKQFTIWMSPSHAFRHLPQLYPHALPVLAAALFPLAQMLIRSGSMWTSIHILQSLLESEAVAKALLRETSAPSNGEPSIWSIAHDTLRAGMSSTDDRVANVSLDLYSRHFAPQLSVELSDLIAEQKDWVTVSKVQHLVCDTLQGPLLDTLVTPIENIPTGRFHHTDSNSLALVCQLPVEKAHRWTSRQQIRYAQSCLQAMYTPLELDFCQYNKFIANLARLPAVSAATSWTDADGNTRSLITLATEVHPEHGSYAMRLALQALGQLDGDAAAQKALQNALDVADLRADALRALATTLRRVPSAEAVRILEPVLKENQVTVLKEALRLLGAKRDDVAYARIVQFAAERHLPMPSEVTDACGGVAAPSAVATSTPPAALREETAMAMHGDVLAALVAALFSFLDKPQVWSYYTFIVTQDCVAAQRAVGAEVPAATKGEESGDYAEEANTAATSSGDKQETTPSLAACSAMSNVQWKWLRLPWQVREYQALLQRLLHHPVRDVGIAALHTLASVPPYDNLAMCKAASKYLDKFTSPHIAQSALRCMLTCTAAEAAPFIISVILSIQSDASLERVVNVLGGIMLSAAAHERRLLCTVVTGVMEKLIAARRQPTIVVSLICKLDLSEWVPHLVEMETAGLMHPGAAAALIGSVQGYSYASHNTSAMEVLEQTVLKRHPSALLRRLGLAMLLETCKKRGWSEDRKLSLAAYCEDSNLWVSSDARLAQSD</sequence>
<dbReference type="AlphaFoldDB" id="A0A088RZS5"/>
<reference evidence="2 3" key="1">
    <citation type="journal article" date="2015" name="Sci. Rep.">
        <title>The genome of Leishmania panamensis: insights into genomics of the L. (Viannia) subgenus.</title>
        <authorList>
            <person name="Llanes A."/>
            <person name="Restrepo C.M."/>
            <person name="Vecchio G.D."/>
            <person name="Anguizola F.J."/>
            <person name="Lleonart R."/>
        </authorList>
    </citation>
    <scope>NUCLEOTIDE SEQUENCE [LARGE SCALE GENOMIC DNA]</scope>
    <source>
        <strain evidence="2 3">MHOM/PA/94/PSC-1</strain>
    </source>
</reference>
<evidence type="ECO:0008006" key="4">
    <source>
        <dbReference type="Google" id="ProtNLM"/>
    </source>
</evidence>
<dbReference type="OrthoDB" id="3517218at2759"/>
<protein>
    <recommendedName>
        <fullName evidence="4">ARM-like helical domain-containing protein</fullName>
    </recommendedName>
</protein>
<feature type="region of interest" description="Disordered" evidence="1">
    <location>
        <begin position="970"/>
        <end position="995"/>
    </location>
</feature>
<feature type="compositionally biased region" description="Polar residues" evidence="1">
    <location>
        <begin position="985"/>
        <end position="995"/>
    </location>
</feature>
<dbReference type="KEGG" id="lpan:LPMP_312020"/>
<dbReference type="RefSeq" id="XP_010701590.1">
    <property type="nucleotide sequence ID" value="XM_010703288.1"/>
</dbReference>
<keyword evidence="3" id="KW-1185">Reference proteome</keyword>
<evidence type="ECO:0000313" key="3">
    <source>
        <dbReference type="Proteomes" id="UP000063063"/>
    </source>
</evidence>
<evidence type="ECO:0000313" key="2">
    <source>
        <dbReference type="EMBL" id="AIO00790.1"/>
    </source>
</evidence>
<dbReference type="VEuPathDB" id="TriTrypDB:LPMP_312020"/>
<proteinExistence type="predicted"/>
<dbReference type="Proteomes" id="UP000063063">
    <property type="component" value="Chromosome 31"/>
</dbReference>
<name>A0A088RZS5_LEIPA</name>
<dbReference type="GeneID" id="22577628"/>
<dbReference type="EMBL" id="CP009400">
    <property type="protein sequence ID" value="AIO00790.1"/>
    <property type="molecule type" value="Genomic_DNA"/>
</dbReference>
<organism evidence="2 3">
    <name type="scientific">Leishmania panamensis</name>
    <dbReference type="NCBI Taxonomy" id="5679"/>
    <lineage>
        <taxon>Eukaryota</taxon>
        <taxon>Discoba</taxon>
        <taxon>Euglenozoa</taxon>
        <taxon>Kinetoplastea</taxon>
        <taxon>Metakinetoplastina</taxon>
        <taxon>Trypanosomatida</taxon>
        <taxon>Trypanosomatidae</taxon>
        <taxon>Leishmaniinae</taxon>
        <taxon>Leishmania</taxon>
        <taxon>Leishmania guyanensis species complex</taxon>
    </lineage>
</organism>
<evidence type="ECO:0000256" key="1">
    <source>
        <dbReference type="SAM" id="MobiDB-lite"/>
    </source>
</evidence>
<gene>
    <name evidence="2" type="ORF">LPMP_312020</name>
</gene>
<dbReference type="VEuPathDB" id="TriTrypDB:LPAL13_310027100"/>
<accession>A0A088RZS5</accession>
<dbReference type="eggNOG" id="ENOG502S1I3">
    <property type="taxonomic scope" value="Eukaryota"/>
</dbReference>